<proteinExistence type="predicted"/>
<name>A0A4Q1DC70_9BACT</name>
<protein>
    <submittedName>
        <fullName evidence="2">Uncharacterized protein</fullName>
    </submittedName>
</protein>
<reference evidence="2 3" key="1">
    <citation type="submission" date="2019-01" db="EMBL/GenBank/DDBJ databases">
        <title>Filimonas sp. strain TTM-71.</title>
        <authorList>
            <person name="Chen W.-M."/>
        </authorList>
    </citation>
    <scope>NUCLEOTIDE SEQUENCE [LARGE SCALE GENOMIC DNA]</scope>
    <source>
        <strain evidence="2 3">TTM-71</strain>
    </source>
</reference>
<comment type="caution">
    <text evidence="2">The sequence shown here is derived from an EMBL/GenBank/DDBJ whole genome shotgun (WGS) entry which is preliminary data.</text>
</comment>
<accession>A0A4Q1DC70</accession>
<keyword evidence="3" id="KW-1185">Reference proteome</keyword>
<dbReference type="Proteomes" id="UP000290545">
    <property type="component" value="Unassembled WGS sequence"/>
</dbReference>
<dbReference type="AlphaFoldDB" id="A0A4Q1DC70"/>
<evidence type="ECO:0000256" key="1">
    <source>
        <dbReference type="SAM" id="MobiDB-lite"/>
    </source>
</evidence>
<dbReference type="RefSeq" id="WP_129002831.1">
    <property type="nucleotide sequence ID" value="NZ_SDHZ01000001.1"/>
</dbReference>
<evidence type="ECO:0000313" key="3">
    <source>
        <dbReference type="Proteomes" id="UP000290545"/>
    </source>
</evidence>
<evidence type="ECO:0000313" key="2">
    <source>
        <dbReference type="EMBL" id="RXK87081.1"/>
    </source>
</evidence>
<dbReference type="OrthoDB" id="678702at2"/>
<gene>
    <name evidence="2" type="ORF">ESB13_09930</name>
</gene>
<dbReference type="EMBL" id="SDHZ01000001">
    <property type="protein sequence ID" value="RXK87081.1"/>
    <property type="molecule type" value="Genomic_DNA"/>
</dbReference>
<sequence>MNMNNFFRDSRSPLYPFRWFIVITAALVIWEAYADYTGWRIANILNSGQQWGSGHSGGRTAYGSGARHK</sequence>
<feature type="region of interest" description="Disordered" evidence="1">
    <location>
        <begin position="48"/>
        <end position="69"/>
    </location>
</feature>
<organism evidence="2 3">
    <name type="scientific">Filimonas effusa</name>
    <dbReference type="NCBI Taxonomy" id="2508721"/>
    <lineage>
        <taxon>Bacteria</taxon>
        <taxon>Pseudomonadati</taxon>
        <taxon>Bacteroidota</taxon>
        <taxon>Chitinophagia</taxon>
        <taxon>Chitinophagales</taxon>
        <taxon>Chitinophagaceae</taxon>
        <taxon>Filimonas</taxon>
    </lineage>
</organism>